<reference evidence="1 2" key="1">
    <citation type="journal article" date="2023" name="Science">
        <title>Complex scaffold remodeling in plant triterpene biosynthesis.</title>
        <authorList>
            <person name="De La Pena R."/>
            <person name="Hodgson H."/>
            <person name="Liu J.C."/>
            <person name="Stephenson M.J."/>
            <person name="Martin A.C."/>
            <person name="Owen C."/>
            <person name="Harkess A."/>
            <person name="Leebens-Mack J."/>
            <person name="Jimenez L.E."/>
            <person name="Osbourn A."/>
            <person name="Sattely E.S."/>
        </authorList>
    </citation>
    <scope>NUCLEOTIDE SEQUENCE [LARGE SCALE GENOMIC DNA]</scope>
    <source>
        <strain evidence="2">cv. JPN11</strain>
        <tissue evidence="1">Leaf</tissue>
    </source>
</reference>
<gene>
    <name evidence="1" type="ORF">OWV82_001778</name>
</gene>
<protein>
    <submittedName>
        <fullName evidence="1">Glutamyl-tRNA(Gln) amidotransferase subunit A-like</fullName>
    </submittedName>
</protein>
<accession>A0ACC1YYQ7</accession>
<comment type="caution">
    <text evidence="1">The sequence shown here is derived from an EMBL/GenBank/DDBJ whole genome shotgun (WGS) entry which is preliminary data.</text>
</comment>
<evidence type="ECO:0000313" key="2">
    <source>
        <dbReference type="Proteomes" id="UP001164539"/>
    </source>
</evidence>
<proteinExistence type="predicted"/>
<keyword evidence="2" id="KW-1185">Reference proteome</keyword>
<evidence type="ECO:0000313" key="1">
    <source>
        <dbReference type="EMBL" id="KAJ4728920.1"/>
    </source>
</evidence>
<dbReference type="Proteomes" id="UP001164539">
    <property type="component" value="Chromosome 1"/>
</dbReference>
<dbReference type="EMBL" id="CM051394">
    <property type="protein sequence ID" value="KAJ4728920.1"/>
    <property type="molecule type" value="Genomic_DNA"/>
</dbReference>
<name>A0ACC1YYQ7_MELAZ</name>
<sequence length="651" mass="72396">MTILINGRETTTLALRQIQRVDAEIDRLDLLLKVSIKQQKKLAEVKIRLLTQYYHSTEISLTIVMMKRGATSSSGNNKNVAVLLVDSCPVAWTRFFVFLIFSSLAVAAVSSSGALSKLCLIDLMLVAFRLIIFFLAPVKKCKYRGECSEKVKEAFELRSVFKLLDADFFNETKVLEIAKGATEFNLPIIRDNRKLVASENGGLHNPSALIFNPDWDNEQSRPNEDDIAFMSVLELGALIRTRQITSEELTQIFLKRLKRYNPVLEAVMNCLPKGKYLGPLHGIPYGLKDIISVPEYRTTWGSTTFKDQVLKTEAWVYKRLKSAGAVLVAKLVSGSLAYDDIWFGGRTRNPWNIEEFSTGSSAGPAACTSAGMVPFAIGSETAGSMTYPGARCAKVWINLAHSVEVLLIAAVVLDAIRGKDPDDLSSRDILFGDPFSVDITKLTVGYLEDAEMEVVRVLAKKGVKMVPFKLNYTVDSVQGILNFTMDVDMLAHFDEWQRSGEEDVYEAQDQWPLELRRARVIPAVDYVQAQRARGKLIREVKESFTVDAFIGNATDWEKVCLGNLVGLPVIVVPAGFKDISNPPSRGSRRKSTITTGIYAPPKHDHIALALAMAYQSVTDHHKQRPPIDNLGPNDTIPNPPTVPIPPRRLHL</sequence>
<organism evidence="1 2">
    <name type="scientific">Melia azedarach</name>
    <name type="common">Chinaberry tree</name>
    <dbReference type="NCBI Taxonomy" id="155640"/>
    <lineage>
        <taxon>Eukaryota</taxon>
        <taxon>Viridiplantae</taxon>
        <taxon>Streptophyta</taxon>
        <taxon>Embryophyta</taxon>
        <taxon>Tracheophyta</taxon>
        <taxon>Spermatophyta</taxon>
        <taxon>Magnoliopsida</taxon>
        <taxon>eudicotyledons</taxon>
        <taxon>Gunneridae</taxon>
        <taxon>Pentapetalae</taxon>
        <taxon>rosids</taxon>
        <taxon>malvids</taxon>
        <taxon>Sapindales</taxon>
        <taxon>Meliaceae</taxon>
        <taxon>Melia</taxon>
    </lineage>
</organism>